<reference evidence="1" key="2">
    <citation type="submission" date="2017-05" db="EMBL/GenBank/DDBJ databases">
        <authorList>
            <person name="Oliveira G."/>
            <person name="Souza T."/>
            <person name="Jamal S."/>
            <person name="Jaiswal A."/>
            <person name="Lima A."/>
            <person name="Gomide A."/>
            <person name="FIgueiredo H."/>
            <person name="Vasco V."/>
        </authorList>
    </citation>
    <scope>NUCLEOTIDE SEQUENCE</scope>
    <source>
        <strain evidence="1">PO100/5</strain>
    </source>
</reference>
<reference evidence="1" key="4">
    <citation type="journal article" date="2020" name="Int. J. Syst. Evol. Microbiol.">
        <title>Corynebacterium silvaticum sp. nov., a unique group of NTTB corynebacteria in wild boar and roe deer.</title>
        <authorList>
            <person name="Dangel A."/>
            <person name="Berger A."/>
            <person name="Rau J."/>
            <person name="Eisenberg T."/>
            <person name="Kampfer P."/>
            <person name="Margos G."/>
            <person name="Contzen M."/>
            <person name="Busse H.J."/>
            <person name="Konrad R."/>
            <person name="Peters M."/>
            <person name="Sting R."/>
            <person name="Sing A."/>
        </authorList>
    </citation>
    <scope>NUCLEOTIDE SEQUENCE</scope>
    <source>
        <strain evidence="1">PO100/5</strain>
    </source>
</reference>
<sequence length="152" mass="17770">MPIWVAIEFIDFGGLTRFFYLLPSKIQSQIAKEFGVSSGATFSKWIVGLNYLRNKVAHHNRLWNRTMTYGLQAPKLNEVNDDLVHLQYEKNNLTSTCAYLAVIAYLMKQIRPSIGWHHKVVELMDQFPTSDYVSPEKDMKFPKNWRSLTLWN</sequence>
<gene>
    <name evidence="1" type="ORF">CBE74_10365</name>
</gene>
<organism evidence="1">
    <name type="scientific">Corynebacterium silvaticum</name>
    <dbReference type="NCBI Taxonomy" id="2320431"/>
    <lineage>
        <taxon>Bacteria</taxon>
        <taxon>Bacillati</taxon>
        <taxon>Actinomycetota</taxon>
        <taxon>Actinomycetes</taxon>
        <taxon>Mycobacteriales</taxon>
        <taxon>Corynebacteriaceae</taxon>
        <taxon>Corynebacterium</taxon>
    </lineage>
</organism>
<protein>
    <recommendedName>
        <fullName evidence="2">Abi-like protein</fullName>
    </recommendedName>
</protein>
<dbReference type="AlphaFoldDB" id="A0A7U5K9P3"/>
<dbReference type="KEGG" id="csil:CBE74_10365"/>
<dbReference type="EMBL" id="CP021417">
    <property type="protein sequence ID" value="ARU46781.1"/>
    <property type="molecule type" value="Genomic_DNA"/>
</dbReference>
<accession>A0A7U5K9P3</accession>
<evidence type="ECO:0008006" key="2">
    <source>
        <dbReference type="Google" id="ProtNLM"/>
    </source>
</evidence>
<reference evidence="1" key="1">
    <citation type="journal article" date="2014" name="BMC Vet. Res.">
        <title>First report of Corynebacterium pseudotuberculosis from caseous lymphadenitis lesions in Black Alentejano pig (Sus scrofa domesticus).</title>
        <authorList>
            <person name="Oliveira M."/>
            <person name="Barroco C."/>
            <person name="Mottola C."/>
            <person name="Santos R."/>
            <person name="Lemsaddek A."/>
            <person name="Tavares L."/>
            <person name="Semedo-Lemsaddek T."/>
        </authorList>
    </citation>
    <scope>NUCLEOTIDE SEQUENCE [LARGE SCALE GENOMIC DNA]</scope>
    <source>
        <strain evidence="1">PO100/5</strain>
    </source>
</reference>
<name>A0A7U5K9P3_9CORY</name>
<proteinExistence type="predicted"/>
<evidence type="ECO:0000313" key="1">
    <source>
        <dbReference type="EMBL" id="ARU46781.1"/>
    </source>
</evidence>
<dbReference type="Pfam" id="PF07751">
    <property type="entry name" value="Abi_2"/>
    <property type="match status" value="1"/>
</dbReference>
<reference evidence="1" key="5">
    <citation type="journal article" date="2020" name="PLoS ONE">
        <title>Taxonomic classification of strain PO100/5 shows a broader geographic distribution and genetic markers of the recently described Corynebacterium silvaticum.</title>
        <authorList>
            <person name="Viana M.V.C."/>
            <person name="Profeta R."/>
            <person name="da Silva A.L."/>
            <person name="Hurtado R."/>
            <person name="Cerqueira J.C."/>
            <person name="Ribeiro B.F.S."/>
            <person name="Almeida M.O."/>
            <person name="Morais-Rodrigues F."/>
            <person name="Soares S.C."/>
            <person name="Oliveira M."/>
            <person name="Tavares L."/>
            <person name="Figueiredo H."/>
            <person name="Wattam A.R."/>
            <person name="Barh D."/>
            <person name="Ghosh P."/>
            <person name="Silva A."/>
            <person name="Azevedo V."/>
        </authorList>
    </citation>
    <scope>NUCLEOTIDE SEQUENCE</scope>
    <source>
        <strain evidence="1">PO100/5</strain>
    </source>
</reference>
<dbReference type="InterPro" id="IPR011664">
    <property type="entry name" value="Abi_system_AbiD/AbiF-like"/>
</dbReference>
<reference evidence="1" key="3">
    <citation type="journal article" date="2020" name="Antonie Van Leeuwenhoek">
        <title>Phylogenomic characterisation of a novel corynebacterial species pathogenic to animals.</title>
        <authorList>
            <person name="Moller J."/>
            <person name="Musella L."/>
            <person name="Melnikov V."/>
            <person name="Geissdorfer W."/>
            <person name="Burkovski A."/>
            <person name="Sangal V."/>
        </authorList>
    </citation>
    <scope>NUCLEOTIDE SEQUENCE</scope>
    <source>
        <strain evidence="1">PO100/5</strain>
    </source>
</reference>